<gene>
    <name evidence="3" type="ORF">PGLA2088_LOCUS41608</name>
</gene>
<reference evidence="3" key="1">
    <citation type="submission" date="2021-02" db="EMBL/GenBank/DDBJ databases">
        <authorList>
            <person name="Dougan E. K."/>
            <person name="Rhodes N."/>
            <person name="Thang M."/>
            <person name="Chan C."/>
        </authorList>
    </citation>
    <scope>NUCLEOTIDE SEQUENCE</scope>
</reference>
<feature type="repeat" description="PPR" evidence="2">
    <location>
        <begin position="177"/>
        <end position="212"/>
    </location>
</feature>
<dbReference type="Gene3D" id="1.25.40.10">
    <property type="entry name" value="Tetratricopeptide repeat domain"/>
    <property type="match status" value="2"/>
</dbReference>
<dbReference type="PROSITE" id="PS51375">
    <property type="entry name" value="PPR"/>
    <property type="match status" value="2"/>
</dbReference>
<evidence type="ECO:0000313" key="3">
    <source>
        <dbReference type="EMBL" id="CAE8720914.1"/>
    </source>
</evidence>
<evidence type="ECO:0000256" key="1">
    <source>
        <dbReference type="ARBA" id="ARBA00022737"/>
    </source>
</evidence>
<dbReference type="PANTHER" id="PTHR47936:SF1">
    <property type="entry name" value="PENTATRICOPEPTIDE REPEAT-CONTAINING PROTEIN GUN1, CHLOROPLASTIC"/>
    <property type="match status" value="1"/>
</dbReference>
<dbReference type="Proteomes" id="UP000626109">
    <property type="component" value="Unassembled WGS sequence"/>
</dbReference>
<evidence type="ECO:0008006" key="5">
    <source>
        <dbReference type="Google" id="ProtNLM"/>
    </source>
</evidence>
<comment type="caution">
    <text evidence="3">The sequence shown here is derived from an EMBL/GenBank/DDBJ whole genome shotgun (WGS) entry which is preliminary data.</text>
</comment>
<dbReference type="EMBL" id="CAJNNW010033921">
    <property type="protein sequence ID" value="CAE8720914.1"/>
    <property type="molecule type" value="Genomic_DNA"/>
</dbReference>
<dbReference type="InterPro" id="IPR011990">
    <property type="entry name" value="TPR-like_helical_dom_sf"/>
</dbReference>
<dbReference type="InterPro" id="IPR002885">
    <property type="entry name" value="PPR_rpt"/>
</dbReference>
<proteinExistence type="predicted"/>
<dbReference type="AlphaFoldDB" id="A0A813L717"/>
<feature type="non-terminal residue" evidence="3">
    <location>
        <position position="1"/>
    </location>
</feature>
<keyword evidence="1" id="KW-0677">Repeat</keyword>
<sequence length="284" mass="31429">MASSLASVDRGVWTLGALQKSGFGREPSNWIRAPHRVRLRLTSSRCFQKFAASCTREEEVYQELVLPELRSWRANPKSANKVLSRSSPDVASVVLSLMLKGQVQLDVFHFTAVIGACDRSSRWNLALHLLERMPEKFSVVPDTVARNAAISALEKAGRWCLACSILAAMPKARAMPDEVSYNAAISGFSKASQWQLAFDVLHETMPCIRVSPGEITCNAAITSCEKGLQWQLALRLLEESMPRMSLIANRISYSSLISACEKSGQWKLAVGTLWKMSKLKVSPN</sequence>
<dbReference type="Pfam" id="PF01535">
    <property type="entry name" value="PPR"/>
    <property type="match status" value="2"/>
</dbReference>
<evidence type="ECO:0000256" key="2">
    <source>
        <dbReference type="PROSITE-ProRule" id="PRU00708"/>
    </source>
</evidence>
<protein>
    <recommendedName>
        <fullName evidence="5">Pentatricopeptide repeat-containing protein, chloroplastic</fullName>
    </recommendedName>
</protein>
<feature type="repeat" description="PPR" evidence="2">
    <location>
        <begin position="249"/>
        <end position="283"/>
    </location>
</feature>
<evidence type="ECO:0000313" key="4">
    <source>
        <dbReference type="Proteomes" id="UP000626109"/>
    </source>
</evidence>
<dbReference type="NCBIfam" id="TIGR00756">
    <property type="entry name" value="PPR"/>
    <property type="match status" value="1"/>
</dbReference>
<name>A0A813L717_POLGL</name>
<accession>A0A813L717</accession>
<organism evidence="3 4">
    <name type="scientific">Polarella glacialis</name>
    <name type="common">Dinoflagellate</name>
    <dbReference type="NCBI Taxonomy" id="89957"/>
    <lineage>
        <taxon>Eukaryota</taxon>
        <taxon>Sar</taxon>
        <taxon>Alveolata</taxon>
        <taxon>Dinophyceae</taxon>
        <taxon>Suessiales</taxon>
        <taxon>Suessiaceae</taxon>
        <taxon>Polarella</taxon>
    </lineage>
</organism>
<dbReference type="PANTHER" id="PTHR47936">
    <property type="entry name" value="PPR_LONG DOMAIN-CONTAINING PROTEIN"/>
    <property type="match status" value="1"/>
</dbReference>